<dbReference type="HOGENOM" id="CLU_193873_0_0_11"/>
<proteinExistence type="predicted"/>
<dbReference type="eggNOG" id="ENOG503206J">
    <property type="taxonomic scope" value="Bacteria"/>
</dbReference>
<dbReference type="RefSeq" id="WP_035862776.1">
    <property type="nucleotide sequence ID" value="NZ_KK853997.1"/>
</dbReference>
<evidence type="ECO:0000313" key="1">
    <source>
        <dbReference type="EMBL" id="KDN85541.1"/>
    </source>
</evidence>
<dbReference type="EMBL" id="JNBY01000083">
    <property type="protein sequence ID" value="KDN85541.1"/>
    <property type="molecule type" value="Genomic_DNA"/>
</dbReference>
<dbReference type="OrthoDB" id="4250151at2"/>
<dbReference type="PATRIC" id="fig|1348663.4.peg.2675"/>
<keyword evidence="2" id="KW-1185">Reference proteome</keyword>
<dbReference type="AlphaFoldDB" id="A0A066Z5C9"/>
<dbReference type="Proteomes" id="UP000027178">
    <property type="component" value="Unassembled WGS sequence"/>
</dbReference>
<protein>
    <submittedName>
        <fullName evidence="1">Membrane protein</fullName>
    </submittedName>
</protein>
<reference evidence="1 2" key="1">
    <citation type="submission" date="2014-05" db="EMBL/GenBank/DDBJ databases">
        <title>Draft Genome Sequence of Kitasatospora cheerisanensis KCTC 2395.</title>
        <authorList>
            <person name="Nam D.H."/>
        </authorList>
    </citation>
    <scope>NUCLEOTIDE SEQUENCE [LARGE SCALE GENOMIC DNA]</scope>
    <source>
        <strain evidence="1 2">KCTC 2395</strain>
    </source>
</reference>
<gene>
    <name evidence="1" type="ORF">KCH_27720</name>
</gene>
<organism evidence="1 2">
    <name type="scientific">Kitasatospora cheerisanensis KCTC 2395</name>
    <dbReference type="NCBI Taxonomy" id="1348663"/>
    <lineage>
        <taxon>Bacteria</taxon>
        <taxon>Bacillati</taxon>
        <taxon>Actinomycetota</taxon>
        <taxon>Actinomycetes</taxon>
        <taxon>Kitasatosporales</taxon>
        <taxon>Streptomycetaceae</taxon>
        <taxon>Kitasatospora</taxon>
    </lineage>
</organism>
<sequence>MAFSVSALVLFGIIVAIFIRNKQLKTGHAIVAALFGFMLSQSTMAGPIQQFLTSVSKAIASIAG</sequence>
<evidence type="ECO:0000313" key="2">
    <source>
        <dbReference type="Proteomes" id="UP000027178"/>
    </source>
</evidence>
<comment type="caution">
    <text evidence="1">The sequence shown here is derived from an EMBL/GenBank/DDBJ whole genome shotgun (WGS) entry which is preliminary data.</text>
</comment>
<accession>A0A066Z5C9</accession>
<name>A0A066Z5C9_9ACTN</name>